<feature type="transmembrane region" description="Helical" evidence="7">
    <location>
        <begin position="276"/>
        <end position="295"/>
    </location>
</feature>
<dbReference type="AlphaFoldDB" id="A0A2W6NLV5"/>
<comment type="caution">
    <text evidence="9">The sequence shown here is derived from an EMBL/GenBank/DDBJ whole genome shotgun (WGS) entry which is preliminary data.</text>
</comment>
<dbReference type="Pfam" id="PF07690">
    <property type="entry name" value="MFS_1"/>
    <property type="match status" value="1"/>
</dbReference>
<dbReference type="InterPro" id="IPR020846">
    <property type="entry name" value="MFS_dom"/>
</dbReference>
<dbReference type="RefSeq" id="WP_111269194.1">
    <property type="nucleotide sequence ID" value="NZ_QKWW01000015.1"/>
</dbReference>
<dbReference type="PANTHER" id="PTHR23514">
    <property type="entry name" value="BYPASS OF STOP CODON PROTEIN 6"/>
    <property type="match status" value="1"/>
</dbReference>
<evidence type="ECO:0000256" key="6">
    <source>
        <dbReference type="ARBA" id="ARBA00023136"/>
    </source>
</evidence>
<name>A0A2W6NLV5_9BACL</name>
<keyword evidence="5 7" id="KW-1133">Transmembrane helix</keyword>
<dbReference type="InterPro" id="IPR036259">
    <property type="entry name" value="MFS_trans_sf"/>
</dbReference>
<dbReference type="PROSITE" id="PS50850">
    <property type="entry name" value="MFS"/>
    <property type="match status" value="1"/>
</dbReference>
<dbReference type="GO" id="GO:0005886">
    <property type="term" value="C:plasma membrane"/>
    <property type="evidence" value="ECO:0007669"/>
    <property type="project" value="UniProtKB-SubCell"/>
</dbReference>
<gene>
    <name evidence="9" type="ORF">DN757_05115</name>
</gene>
<comment type="subcellular location">
    <subcellularLocation>
        <location evidence="1">Cell membrane</location>
        <topology evidence="1">Multi-pass membrane protein</topology>
    </subcellularLocation>
</comment>
<dbReference type="InterPro" id="IPR051788">
    <property type="entry name" value="MFS_Transporter"/>
</dbReference>
<evidence type="ECO:0000256" key="4">
    <source>
        <dbReference type="ARBA" id="ARBA00022692"/>
    </source>
</evidence>
<feature type="domain" description="Major facilitator superfamily (MFS) profile" evidence="8">
    <location>
        <begin position="4"/>
        <end position="387"/>
    </location>
</feature>
<reference evidence="9 10" key="1">
    <citation type="submission" date="2018-06" db="EMBL/GenBank/DDBJ databases">
        <title>Isolation of heavy metals resistant Paenibacillus silvae NC2 from Gold-Copper mine in ZiJin, China.</title>
        <authorList>
            <person name="Xu J."/>
            <person name="Mazhar H.S."/>
            <person name="Rensing C."/>
        </authorList>
    </citation>
    <scope>NUCLEOTIDE SEQUENCE [LARGE SCALE GENOMIC DNA]</scope>
    <source>
        <strain evidence="9 10">NC2</strain>
    </source>
</reference>
<evidence type="ECO:0000259" key="8">
    <source>
        <dbReference type="PROSITE" id="PS50850"/>
    </source>
</evidence>
<dbReference type="PANTHER" id="PTHR23514:SF3">
    <property type="entry name" value="BYPASS OF STOP CODON PROTEIN 6"/>
    <property type="match status" value="1"/>
</dbReference>
<dbReference type="Proteomes" id="UP000249204">
    <property type="component" value="Unassembled WGS sequence"/>
</dbReference>
<proteinExistence type="inferred from homology"/>
<feature type="transmembrane region" description="Helical" evidence="7">
    <location>
        <begin position="39"/>
        <end position="57"/>
    </location>
</feature>
<dbReference type="Gene3D" id="1.20.1250.20">
    <property type="entry name" value="MFS general substrate transporter like domains"/>
    <property type="match status" value="2"/>
</dbReference>
<evidence type="ECO:0000313" key="10">
    <source>
        <dbReference type="Proteomes" id="UP000249204"/>
    </source>
</evidence>
<feature type="transmembrane region" description="Helical" evidence="7">
    <location>
        <begin position="364"/>
        <end position="385"/>
    </location>
</feature>
<feature type="transmembrane region" description="Helical" evidence="7">
    <location>
        <begin position="334"/>
        <end position="352"/>
    </location>
</feature>
<keyword evidence="6 7" id="KW-0472">Membrane</keyword>
<evidence type="ECO:0000256" key="7">
    <source>
        <dbReference type="SAM" id="Phobius"/>
    </source>
</evidence>
<accession>A0A2W6NLV5</accession>
<protein>
    <submittedName>
        <fullName evidence="9">MFS transporter</fullName>
    </submittedName>
</protein>
<feature type="transmembrane region" description="Helical" evidence="7">
    <location>
        <begin position="131"/>
        <end position="151"/>
    </location>
</feature>
<evidence type="ECO:0000313" key="9">
    <source>
        <dbReference type="EMBL" id="PZT56814.1"/>
    </source>
</evidence>
<feature type="transmembrane region" description="Helical" evidence="7">
    <location>
        <begin position="207"/>
        <end position="225"/>
    </location>
</feature>
<keyword evidence="4 7" id="KW-0812">Transmembrane</keyword>
<dbReference type="GO" id="GO:0022857">
    <property type="term" value="F:transmembrane transporter activity"/>
    <property type="evidence" value="ECO:0007669"/>
    <property type="project" value="InterPro"/>
</dbReference>
<feature type="transmembrane region" description="Helical" evidence="7">
    <location>
        <begin position="301"/>
        <end position="322"/>
    </location>
</feature>
<comment type="similarity">
    <text evidence="2">Belongs to the major facilitator superfamily.</text>
</comment>
<feature type="transmembrane region" description="Helical" evidence="7">
    <location>
        <begin position="245"/>
        <end position="264"/>
    </location>
</feature>
<feature type="transmembrane region" description="Helical" evidence="7">
    <location>
        <begin position="157"/>
        <end position="174"/>
    </location>
</feature>
<dbReference type="EMBL" id="QKWW01000015">
    <property type="protein sequence ID" value="PZT56814.1"/>
    <property type="molecule type" value="Genomic_DNA"/>
</dbReference>
<organism evidence="9 10">
    <name type="scientific">Paenibacillus silvae</name>
    <dbReference type="NCBI Taxonomy" id="1325358"/>
    <lineage>
        <taxon>Bacteria</taxon>
        <taxon>Bacillati</taxon>
        <taxon>Bacillota</taxon>
        <taxon>Bacilli</taxon>
        <taxon>Bacillales</taxon>
        <taxon>Paenibacillaceae</taxon>
        <taxon>Paenibacillus</taxon>
    </lineage>
</organism>
<feature type="transmembrane region" description="Helical" evidence="7">
    <location>
        <begin position="69"/>
        <end position="88"/>
    </location>
</feature>
<feature type="transmembrane region" description="Helical" evidence="7">
    <location>
        <begin position="94"/>
        <end position="119"/>
    </location>
</feature>
<evidence type="ECO:0000256" key="1">
    <source>
        <dbReference type="ARBA" id="ARBA00004651"/>
    </source>
</evidence>
<sequence>MRRIFALSCGFYLLIGITSVVLGALLPVLLPHYERGYSDGGFLLFLQFLGFLVGVLLSPSMTAKMGRKWMLTLALICIVAAYLLLGWLPSWEIVLLLTVIVGFGSGIIEPSVGAFTIEFTENQKAVAMSKLDVFFALGALLIPAAAALFIWLEQWHLTFFTVAILAFMLMLLWVSMPRSAAQYLEQAGENTSDQRTEKRSRYSKKQLGLLTIFVVFFFVYMGLELGLMNFLPSILVERLELSESIASLSVSILWIAMIVGRLFSGKIAEAVQYMPFLIWSSVGTLLFTMSMVFVSGQWVTYVLIFGTGLFMSGLFCIALVYANVLIPGMTERTTSILIASGGIGGAVLQYLTGWSMSAWPVVGTIWILAGFCVLLLLTLLLSYLWNTRQDMLGSTFTQQTKEI</sequence>
<evidence type="ECO:0000256" key="5">
    <source>
        <dbReference type="ARBA" id="ARBA00022989"/>
    </source>
</evidence>
<dbReference type="SUPFAM" id="SSF103473">
    <property type="entry name" value="MFS general substrate transporter"/>
    <property type="match status" value="1"/>
</dbReference>
<dbReference type="InterPro" id="IPR011701">
    <property type="entry name" value="MFS"/>
</dbReference>
<keyword evidence="3" id="KW-0813">Transport</keyword>
<evidence type="ECO:0000256" key="2">
    <source>
        <dbReference type="ARBA" id="ARBA00008335"/>
    </source>
</evidence>
<evidence type="ECO:0000256" key="3">
    <source>
        <dbReference type="ARBA" id="ARBA00022448"/>
    </source>
</evidence>